<dbReference type="Proteomes" id="UP000198356">
    <property type="component" value="Unassembled WGS sequence"/>
</dbReference>
<keyword evidence="12" id="KW-1185">Reference proteome</keyword>
<evidence type="ECO:0000259" key="8">
    <source>
        <dbReference type="Pfam" id="PF00460"/>
    </source>
</evidence>
<comment type="subcellular location">
    <subcellularLocation>
        <location evidence="1 7">Bacterial flagellum basal body</location>
    </subcellularLocation>
</comment>
<dbReference type="GO" id="GO:0009426">
    <property type="term" value="C:bacterial-type flagellum basal body, distal rod"/>
    <property type="evidence" value="ECO:0007669"/>
    <property type="project" value="UniProtKB-UniRule"/>
</dbReference>
<dbReference type="Pfam" id="PF06429">
    <property type="entry name" value="Flg_bbr_C"/>
    <property type="match status" value="1"/>
</dbReference>
<feature type="domain" description="Flagellar basal-body/hook protein C-terminal" evidence="9">
    <location>
        <begin position="215"/>
        <end position="260"/>
    </location>
</feature>
<dbReference type="PROSITE" id="PS00588">
    <property type="entry name" value="FLAGELLA_BB_ROD"/>
    <property type="match status" value="1"/>
</dbReference>
<dbReference type="OrthoDB" id="9804559at2"/>
<keyword evidence="11" id="KW-0282">Flagellum</keyword>
<dbReference type="NCBIfam" id="TIGR03506">
    <property type="entry name" value="FlgEFG_subfam"/>
    <property type="match status" value="2"/>
</dbReference>
<evidence type="ECO:0000313" key="12">
    <source>
        <dbReference type="Proteomes" id="UP000198356"/>
    </source>
</evidence>
<comment type="similarity">
    <text evidence="2 7">Belongs to the flagella basal body rod proteins family.</text>
</comment>
<evidence type="ECO:0000256" key="6">
    <source>
        <dbReference type="NCBIfam" id="TIGR02488"/>
    </source>
</evidence>
<keyword evidence="4 7" id="KW-0975">Bacterial flagellum</keyword>
<evidence type="ECO:0000256" key="1">
    <source>
        <dbReference type="ARBA" id="ARBA00004117"/>
    </source>
</evidence>
<dbReference type="PANTHER" id="PTHR30435:SF19">
    <property type="entry name" value="FLAGELLAR BASAL-BODY ROD PROTEIN FLGG"/>
    <property type="match status" value="1"/>
</dbReference>
<dbReference type="InterPro" id="IPR037925">
    <property type="entry name" value="FlgE/F/G-like"/>
</dbReference>
<evidence type="ECO:0000313" key="11">
    <source>
        <dbReference type="EMBL" id="SNS75404.1"/>
    </source>
</evidence>
<sequence length="262" mass="27461">MIRALYTAASGMSAQQANLDTIANNLANSATAGFRSRQVQFEDMVYQNMITPGSPASAQTSTAGMQIGLGTRSAATEIIMTQGDFNQTNNPYDIAIQGSGFFQVSLPDGTLAYTRAGTFHLNNQGTLVTADGNTVLPTITIPSNATSVTISQYGVVSAQVAGQTNATQLGTIQLANFANPNGLTSIGNSLFQQNLVSGNAITDTPGGTSGVGLLQQGYTENSNVDVVTEFVQMILAQRAYESNSKVVHVADDMYSQINGLVR</sequence>
<reference evidence="11 12" key="1">
    <citation type="submission" date="2017-06" db="EMBL/GenBank/DDBJ databases">
        <authorList>
            <person name="Kim H.J."/>
            <person name="Triplett B.A."/>
        </authorList>
    </citation>
    <scope>NUCLEOTIDE SEQUENCE [LARGE SCALE GENOMIC DNA]</scope>
    <source>
        <strain evidence="11 12">DSM 18704</strain>
    </source>
</reference>
<comment type="subunit">
    <text evidence="5">The basal body constitutes a major portion of the flagellar organelle and consists of four rings (L,P,S, and M) mounted on a central rod. The rod consists of about 26 subunits of FlgG in the distal portion, and FlgB, FlgC and FlgF are thought to build up the proximal portion of the rod with about 6 subunits each.</text>
</comment>
<dbReference type="InterPro" id="IPR012834">
    <property type="entry name" value="FlgG_G_neg"/>
</dbReference>
<feature type="domain" description="Flagellar basal body rod protein N-terminal" evidence="8">
    <location>
        <begin position="5"/>
        <end position="35"/>
    </location>
</feature>
<evidence type="ECO:0000259" key="9">
    <source>
        <dbReference type="Pfam" id="PF06429"/>
    </source>
</evidence>
<dbReference type="InterPro" id="IPR020013">
    <property type="entry name" value="Flagellar_FlgE/F/G"/>
</dbReference>
<dbReference type="Pfam" id="PF00460">
    <property type="entry name" value="Flg_bb_rod"/>
    <property type="match status" value="1"/>
</dbReference>
<dbReference type="RefSeq" id="WP_089407700.1">
    <property type="nucleotide sequence ID" value="NZ_FZOU01000002.1"/>
</dbReference>
<dbReference type="EMBL" id="FZOU01000002">
    <property type="protein sequence ID" value="SNS75404.1"/>
    <property type="molecule type" value="Genomic_DNA"/>
</dbReference>
<dbReference type="AlphaFoldDB" id="A0A239H574"/>
<organism evidence="11 12">
    <name type="scientific">Granulicella rosea</name>
    <dbReference type="NCBI Taxonomy" id="474952"/>
    <lineage>
        <taxon>Bacteria</taxon>
        <taxon>Pseudomonadati</taxon>
        <taxon>Acidobacteriota</taxon>
        <taxon>Terriglobia</taxon>
        <taxon>Terriglobales</taxon>
        <taxon>Acidobacteriaceae</taxon>
        <taxon>Granulicella</taxon>
    </lineage>
</organism>
<accession>A0A239H574</accession>
<evidence type="ECO:0000256" key="7">
    <source>
        <dbReference type="RuleBase" id="RU362116"/>
    </source>
</evidence>
<dbReference type="Pfam" id="PF22692">
    <property type="entry name" value="LlgE_F_G_D1"/>
    <property type="match status" value="1"/>
</dbReference>
<evidence type="ECO:0000256" key="3">
    <source>
        <dbReference type="ARBA" id="ARBA00017948"/>
    </source>
</evidence>
<dbReference type="InterPro" id="IPR010930">
    <property type="entry name" value="Flg_bb/hook_C_dom"/>
</dbReference>
<dbReference type="NCBIfam" id="TIGR02488">
    <property type="entry name" value="flgG_G_neg"/>
    <property type="match status" value="1"/>
</dbReference>
<name>A0A239H574_9BACT</name>
<evidence type="ECO:0000256" key="2">
    <source>
        <dbReference type="ARBA" id="ARBA00009677"/>
    </source>
</evidence>
<dbReference type="GO" id="GO:0071978">
    <property type="term" value="P:bacterial-type flagellum-dependent swarming motility"/>
    <property type="evidence" value="ECO:0007669"/>
    <property type="project" value="TreeGrafter"/>
</dbReference>
<evidence type="ECO:0000259" key="10">
    <source>
        <dbReference type="Pfam" id="PF22692"/>
    </source>
</evidence>
<dbReference type="InterPro" id="IPR012836">
    <property type="entry name" value="FlgF"/>
</dbReference>
<protein>
    <recommendedName>
        <fullName evidence="3 6">Flagellar basal-body rod protein FlgG</fullName>
    </recommendedName>
</protein>
<evidence type="ECO:0000256" key="5">
    <source>
        <dbReference type="ARBA" id="ARBA00025933"/>
    </source>
</evidence>
<proteinExistence type="inferred from homology"/>
<keyword evidence="11" id="KW-0966">Cell projection</keyword>
<gene>
    <name evidence="11" type="ORF">SAMN05421770_102189</name>
</gene>
<evidence type="ECO:0000256" key="4">
    <source>
        <dbReference type="ARBA" id="ARBA00023143"/>
    </source>
</evidence>
<dbReference type="PANTHER" id="PTHR30435">
    <property type="entry name" value="FLAGELLAR PROTEIN"/>
    <property type="match status" value="1"/>
</dbReference>
<feature type="domain" description="Flagellar hook protein FlgE/F/G-like D1" evidence="10">
    <location>
        <begin position="95"/>
        <end position="158"/>
    </location>
</feature>
<dbReference type="InterPro" id="IPR053967">
    <property type="entry name" value="LlgE_F_G-like_D1"/>
</dbReference>
<dbReference type="NCBIfam" id="TIGR02490">
    <property type="entry name" value="flgF"/>
    <property type="match status" value="1"/>
</dbReference>
<dbReference type="InterPro" id="IPR001444">
    <property type="entry name" value="Flag_bb_rod_N"/>
</dbReference>
<keyword evidence="11" id="KW-0969">Cilium</keyword>
<dbReference type="InterPro" id="IPR019776">
    <property type="entry name" value="Flagellar_basal_body_rod_CS"/>
</dbReference>
<dbReference type="SUPFAM" id="SSF117143">
    <property type="entry name" value="Flagellar hook protein flgE"/>
    <property type="match status" value="1"/>
</dbReference>